<dbReference type="EMBL" id="LXQA010066061">
    <property type="protein sequence ID" value="MCI07621.1"/>
    <property type="molecule type" value="Genomic_DNA"/>
</dbReference>
<evidence type="ECO:0000313" key="1">
    <source>
        <dbReference type="EMBL" id="MCI07621.1"/>
    </source>
</evidence>
<gene>
    <name evidence="1" type="ORF">A2U01_0028690</name>
</gene>
<protein>
    <submittedName>
        <fullName evidence="1">Uncharacterized protein</fullName>
    </submittedName>
</protein>
<feature type="non-terminal residue" evidence="1">
    <location>
        <position position="1"/>
    </location>
</feature>
<reference evidence="1 2" key="1">
    <citation type="journal article" date="2018" name="Front. Plant Sci.">
        <title>Red Clover (Trifolium pratense) and Zigzag Clover (T. medium) - A Picture of Genomic Similarities and Differences.</title>
        <authorList>
            <person name="Dluhosova J."/>
            <person name="Istvanek J."/>
            <person name="Nedelnik J."/>
            <person name="Repkova J."/>
        </authorList>
    </citation>
    <scope>NUCLEOTIDE SEQUENCE [LARGE SCALE GENOMIC DNA]</scope>
    <source>
        <strain evidence="2">cv. 10/8</strain>
        <tissue evidence="1">Leaf</tissue>
    </source>
</reference>
<sequence>VVVVKPFDINGFQGNMEFLRGFDFEPNIVNLVEFLKDSNIWLI</sequence>
<proteinExistence type="predicted"/>
<dbReference type="Proteomes" id="UP000265520">
    <property type="component" value="Unassembled WGS sequence"/>
</dbReference>
<dbReference type="AlphaFoldDB" id="A0A392P6D1"/>
<keyword evidence="2" id="KW-1185">Reference proteome</keyword>
<comment type="caution">
    <text evidence="1">The sequence shown here is derived from an EMBL/GenBank/DDBJ whole genome shotgun (WGS) entry which is preliminary data.</text>
</comment>
<organism evidence="1 2">
    <name type="scientific">Trifolium medium</name>
    <dbReference type="NCBI Taxonomy" id="97028"/>
    <lineage>
        <taxon>Eukaryota</taxon>
        <taxon>Viridiplantae</taxon>
        <taxon>Streptophyta</taxon>
        <taxon>Embryophyta</taxon>
        <taxon>Tracheophyta</taxon>
        <taxon>Spermatophyta</taxon>
        <taxon>Magnoliopsida</taxon>
        <taxon>eudicotyledons</taxon>
        <taxon>Gunneridae</taxon>
        <taxon>Pentapetalae</taxon>
        <taxon>rosids</taxon>
        <taxon>fabids</taxon>
        <taxon>Fabales</taxon>
        <taxon>Fabaceae</taxon>
        <taxon>Papilionoideae</taxon>
        <taxon>50 kb inversion clade</taxon>
        <taxon>NPAAA clade</taxon>
        <taxon>Hologalegina</taxon>
        <taxon>IRL clade</taxon>
        <taxon>Trifolieae</taxon>
        <taxon>Trifolium</taxon>
    </lineage>
</organism>
<accession>A0A392P6D1</accession>
<evidence type="ECO:0000313" key="2">
    <source>
        <dbReference type="Proteomes" id="UP000265520"/>
    </source>
</evidence>
<name>A0A392P6D1_9FABA</name>